<evidence type="ECO:0000313" key="3">
    <source>
        <dbReference type="EMBL" id="PAA70950.1"/>
    </source>
</evidence>
<gene>
    <name evidence="3" type="ORF">BOX15_Mlig027821g1</name>
    <name evidence="2" type="ORF">BOX15_Mlig027821g2</name>
</gene>
<dbReference type="PANTHER" id="PTHR46989:SF3">
    <property type="entry name" value="USPA DOMAIN-CONTAINING PROTEIN"/>
    <property type="match status" value="1"/>
</dbReference>
<name>A0A267FAZ3_9PLAT</name>
<feature type="domain" description="UspA" evidence="1">
    <location>
        <begin position="4"/>
        <end position="151"/>
    </location>
</feature>
<keyword evidence="4" id="KW-1185">Reference proteome</keyword>
<sequence length="155" mass="16655">MATKTILIAMDGSEHSDRALEWYASNLKTPQDQLVFVTVVEPKVARGSSLTAADAPKHVSEQVGNAVRVSQDVQQRTEAKCRSLGLPSDGIRFVEKISSTPGAAIVDAANDVEADLVVMGNRGLGTLRRTFLGSVSDYVLHHAHRPVAVIPPRKS</sequence>
<evidence type="ECO:0000259" key="1">
    <source>
        <dbReference type="Pfam" id="PF00582"/>
    </source>
</evidence>
<dbReference type="OrthoDB" id="843225at2759"/>
<dbReference type="Pfam" id="PF00582">
    <property type="entry name" value="Usp"/>
    <property type="match status" value="1"/>
</dbReference>
<dbReference type="EMBL" id="NIVC01001685">
    <property type="protein sequence ID" value="PAA65079.1"/>
    <property type="molecule type" value="Genomic_DNA"/>
</dbReference>
<dbReference type="SUPFAM" id="SSF52402">
    <property type="entry name" value="Adenine nucleotide alpha hydrolases-like"/>
    <property type="match status" value="1"/>
</dbReference>
<accession>A0A267FAZ3</accession>
<reference evidence="3 4" key="1">
    <citation type="submission" date="2017-06" db="EMBL/GenBank/DDBJ databases">
        <title>A platform for efficient transgenesis in Macrostomum lignano, a flatworm model organism for stem cell research.</title>
        <authorList>
            <person name="Berezikov E."/>
        </authorList>
    </citation>
    <scope>NUCLEOTIDE SEQUENCE [LARGE SCALE GENOMIC DNA]</scope>
    <source>
        <strain evidence="3">DV1</strain>
        <tissue evidence="3">Whole organism</tissue>
    </source>
</reference>
<dbReference type="InterPro" id="IPR006016">
    <property type="entry name" value="UspA"/>
</dbReference>
<dbReference type="InterPro" id="IPR014729">
    <property type="entry name" value="Rossmann-like_a/b/a_fold"/>
</dbReference>
<evidence type="ECO:0000313" key="2">
    <source>
        <dbReference type="EMBL" id="PAA65079.1"/>
    </source>
</evidence>
<comment type="caution">
    <text evidence="3">The sequence shown here is derived from an EMBL/GenBank/DDBJ whole genome shotgun (WGS) entry which is preliminary data.</text>
</comment>
<dbReference type="PRINTS" id="PR01438">
    <property type="entry name" value="UNVRSLSTRESS"/>
</dbReference>
<dbReference type="PANTHER" id="PTHR46989">
    <property type="entry name" value="USP DOMAIN-CONTAINING PROTEIN"/>
    <property type="match status" value="1"/>
</dbReference>
<dbReference type="Gene3D" id="3.40.50.620">
    <property type="entry name" value="HUPs"/>
    <property type="match status" value="1"/>
</dbReference>
<dbReference type="InterPro" id="IPR006015">
    <property type="entry name" value="Universal_stress_UspA"/>
</dbReference>
<proteinExistence type="predicted"/>
<dbReference type="CDD" id="cd23659">
    <property type="entry name" value="USP_At3g01520-like"/>
    <property type="match status" value="1"/>
</dbReference>
<dbReference type="STRING" id="282301.A0A267FAZ3"/>
<dbReference type="Proteomes" id="UP000215902">
    <property type="component" value="Unassembled WGS sequence"/>
</dbReference>
<protein>
    <recommendedName>
        <fullName evidence="1">UspA domain-containing protein</fullName>
    </recommendedName>
</protein>
<organism evidence="3 4">
    <name type="scientific">Macrostomum lignano</name>
    <dbReference type="NCBI Taxonomy" id="282301"/>
    <lineage>
        <taxon>Eukaryota</taxon>
        <taxon>Metazoa</taxon>
        <taxon>Spiralia</taxon>
        <taxon>Lophotrochozoa</taxon>
        <taxon>Platyhelminthes</taxon>
        <taxon>Rhabditophora</taxon>
        <taxon>Macrostomorpha</taxon>
        <taxon>Macrostomida</taxon>
        <taxon>Macrostomidae</taxon>
        <taxon>Macrostomum</taxon>
    </lineage>
</organism>
<dbReference type="EMBL" id="NIVC01001194">
    <property type="protein sequence ID" value="PAA70950.1"/>
    <property type="molecule type" value="Genomic_DNA"/>
</dbReference>
<dbReference type="AlphaFoldDB" id="A0A267FAZ3"/>
<evidence type="ECO:0000313" key="4">
    <source>
        <dbReference type="Proteomes" id="UP000215902"/>
    </source>
</evidence>